<name>A0A8A4TVS5_SULCO</name>
<evidence type="ECO:0000313" key="1">
    <source>
        <dbReference type="EMBL" id="QTD54039.1"/>
    </source>
</evidence>
<sequence length="170" mass="19133">MKLCPECLTPLNHVKHQIFHCWVCPEGHGTLYPKGELERIVQSISGLGDLEMRIWNDNERYSVVQSPLMNSATNTPLLEIRDKDYMNIMVYGDPVTHDLWLHTGEEEKLVEHIERARQADSVGSYLSVAASEAAKIFSEAEDAKEAAGHTLTALKLLGERILRAMPHISI</sequence>
<reference evidence="1" key="1">
    <citation type="submission" date="2021-03" db="EMBL/GenBank/DDBJ databases">
        <title>Acanthopleuribacteraceae sp. M133.</title>
        <authorList>
            <person name="Wang G."/>
        </authorList>
    </citation>
    <scope>NUCLEOTIDE SEQUENCE</scope>
    <source>
        <strain evidence="1">M133</strain>
    </source>
</reference>
<evidence type="ECO:0000313" key="2">
    <source>
        <dbReference type="Proteomes" id="UP000663929"/>
    </source>
</evidence>
<proteinExistence type="predicted"/>
<organism evidence="1 2">
    <name type="scientific">Sulfidibacter corallicola</name>
    <dbReference type="NCBI Taxonomy" id="2818388"/>
    <lineage>
        <taxon>Bacteria</taxon>
        <taxon>Pseudomonadati</taxon>
        <taxon>Acidobacteriota</taxon>
        <taxon>Holophagae</taxon>
        <taxon>Acanthopleuribacterales</taxon>
        <taxon>Acanthopleuribacteraceae</taxon>
        <taxon>Sulfidibacter</taxon>
    </lineage>
</organism>
<dbReference type="Proteomes" id="UP000663929">
    <property type="component" value="Chromosome"/>
</dbReference>
<gene>
    <name evidence="1" type="ORF">J3U87_16460</name>
</gene>
<dbReference type="AlphaFoldDB" id="A0A8A4TVS5"/>
<keyword evidence="2" id="KW-1185">Reference proteome</keyword>
<protein>
    <submittedName>
        <fullName evidence="1">Zf-TFIIB domain-containing protein</fullName>
    </submittedName>
</protein>
<dbReference type="KEGG" id="scor:J3U87_16460"/>
<dbReference type="EMBL" id="CP071793">
    <property type="protein sequence ID" value="QTD54039.1"/>
    <property type="molecule type" value="Genomic_DNA"/>
</dbReference>
<dbReference type="RefSeq" id="WP_237384139.1">
    <property type="nucleotide sequence ID" value="NZ_CP071793.1"/>
</dbReference>
<accession>A0A8A4TVS5</accession>